<gene>
    <name evidence="15" type="ORF">GCK72_016134</name>
</gene>
<dbReference type="Pfam" id="PF05148">
    <property type="entry name" value="Methyltransf_8"/>
    <property type="match status" value="1"/>
</dbReference>
<evidence type="ECO:0000256" key="13">
    <source>
        <dbReference type="RuleBase" id="RU365074"/>
    </source>
</evidence>
<comment type="caution">
    <text evidence="15">The sequence shown here is derived from an EMBL/GenBank/DDBJ whole genome shotgun (WGS) entry which is preliminary data.</text>
</comment>
<dbReference type="InterPro" id="IPR042036">
    <property type="entry name" value="RRP8_N"/>
</dbReference>
<keyword evidence="9" id="KW-0156">Chromatin regulator</keyword>
<evidence type="ECO:0000256" key="8">
    <source>
        <dbReference type="ARBA" id="ARBA00022691"/>
    </source>
</evidence>
<dbReference type="KEGG" id="crq:GCK72_016134"/>
<dbReference type="PANTHER" id="PTHR12787:SF0">
    <property type="entry name" value="RIBOSOMAL RNA-PROCESSING PROTEIN 8"/>
    <property type="match status" value="1"/>
</dbReference>
<feature type="compositionally biased region" description="Basic residues" evidence="14">
    <location>
        <begin position="84"/>
        <end position="96"/>
    </location>
</feature>
<keyword evidence="11" id="KW-0804">Transcription</keyword>
<keyword evidence="10" id="KW-0805">Transcription regulation</keyword>
<dbReference type="InterPro" id="IPR007823">
    <property type="entry name" value="RRP8"/>
</dbReference>
<evidence type="ECO:0000256" key="2">
    <source>
        <dbReference type="ARBA" id="ARBA00006301"/>
    </source>
</evidence>
<dbReference type="EMBL" id="WUAV01000004">
    <property type="protein sequence ID" value="KAF1759667.1"/>
    <property type="molecule type" value="Genomic_DNA"/>
</dbReference>
<dbReference type="FunFam" id="3.40.50.150:FF:000068">
    <property type="entry name" value="Ribosomal RNA-processing protein 8"/>
    <property type="match status" value="1"/>
</dbReference>
<comment type="function">
    <text evidence="13">Probable methyltransferase required to silence rDNA.</text>
</comment>
<dbReference type="RefSeq" id="XP_053586116.1">
    <property type="nucleotide sequence ID" value="XM_053731344.1"/>
</dbReference>
<dbReference type="GO" id="GO:0005730">
    <property type="term" value="C:nucleolus"/>
    <property type="evidence" value="ECO:0007669"/>
    <property type="project" value="UniProtKB-SubCell"/>
</dbReference>
<organism evidence="15 16">
    <name type="scientific">Caenorhabditis remanei</name>
    <name type="common">Caenorhabditis vulgaris</name>
    <dbReference type="NCBI Taxonomy" id="31234"/>
    <lineage>
        <taxon>Eukaryota</taxon>
        <taxon>Metazoa</taxon>
        <taxon>Ecdysozoa</taxon>
        <taxon>Nematoda</taxon>
        <taxon>Chromadorea</taxon>
        <taxon>Rhabditida</taxon>
        <taxon>Rhabditina</taxon>
        <taxon>Rhabditomorpha</taxon>
        <taxon>Rhabditoidea</taxon>
        <taxon>Rhabditidae</taxon>
        <taxon>Peloderinae</taxon>
        <taxon>Caenorhabditis</taxon>
    </lineage>
</organism>
<dbReference type="InterPro" id="IPR029063">
    <property type="entry name" value="SAM-dependent_MTases_sf"/>
</dbReference>
<feature type="region of interest" description="Disordered" evidence="14">
    <location>
        <begin position="1"/>
        <end position="99"/>
    </location>
</feature>
<evidence type="ECO:0000256" key="11">
    <source>
        <dbReference type="ARBA" id="ARBA00023163"/>
    </source>
</evidence>
<dbReference type="CDD" id="cd02440">
    <property type="entry name" value="AdoMet_MTases"/>
    <property type="match status" value="1"/>
</dbReference>
<protein>
    <recommendedName>
        <fullName evidence="3 13">Ribosomal RNA-processing protein 8</fullName>
        <ecNumber evidence="13">2.1.1.-</ecNumber>
    </recommendedName>
</protein>
<evidence type="ECO:0000256" key="6">
    <source>
        <dbReference type="ARBA" id="ARBA00022603"/>
    </source>
</evidence>
<keyword evidence="6 13" id="KW-0489">Methyltransferase</keyword>
<dbReference type="FunFam" id="1.10.10.2150:FF:000001">
    <property type="entry name" value="Ribosomal RNA-processing protein 8"/>
    <property type="match status" value="1"/>
</dbReference>
<keyword evidence="4" id="KW-0678">Repressor</keyword>
<dbReference type="GO" id="GO:0032259">
    <property type="term" value="P:methylation"/>
    <property type="evidence" value="ECO:0007669"/>
    <property type="project" value="UniProtKB-KW"/>
</dbReference>
<dbReference type="CTD" id="9805840"/>
<evidence type="ECO:0000256" key="4">
    <source>
        <dbReference type="ARBA" id="ARBA00022491"/>
    </source>
</evidence>
<accession>A0A6A5GWW1</accession>
<evidence type="ECO:0000313" key="15">
    <source>
        <dbReference type="EMBL" id="KAF1759667.1"/>
    </source>
</evidence>
<dbReference type="Proteomes" id="UP000483820">
    <property type="component" value="Chromosome IV"/>
</dbReference>
<evidence type="ECO:0000256" key="1">
    <source>
        <dbReference type="ARBA" id="ARBA00004604"/>
    </source>
</evidence>
<dbReference type="GO" id="GO:0000183">
    <property type="term" value="P:rDNA heterochromatin formation"/>
    <property type="evidence" value="ECO:0007669"/>
    <property type="project" value="TreeGrafter"/>
</dbReference>
<feature type="compositionally biased region" description="Basic residues" evidence="14">
    <location>
        <begin position="42"/>
        <end position="57"/>
    </location>
</feature>
<dbReference type="GO" id="GO:0005677">
    <property type="term" value="C:chromatin silencing complex"/>
    <property type="evidence" value="ECO:0007669"/>
    <property type="project" value="TreeGrafter"/>
</dbReference>
<evidence type="ECO:0000256" key="9">
    <source>
        <dbReference type="ARBA" id="ARBA00022853"/>
    </source>
</evidence>
<keyword evidence="7 13" id="KW-0808">Transferase</keyword>
<proteinExistence type="inferred from homology"/>
<dbReference type="GeneID" id="9805840"/>
<dbReference type="EC" id="2.1.1.-" evidence="13"/>
<sequence length="334" mass="38485">MAKKRKNDDEKSGEGAPAEKKEKVEKWLKTSGDSEAAATTEKKKKRPWRNKVRKLAAKKAAAEKKTSENPEESMILEASEDVTKKKKKRGPKKKKFKPEVVEKKADDVTEDSEVVDKIADAKKRLDAGRFRYLNEKLYTCTGSEAFDFFKEDRTAFDLYHKGFADQVKKWPNHPLREIVRWLQSKPDQQSVFDLGCGEAKIAEAVGEKHKIRSFDLVAVNERVESCDMSKLPAEDGSADIVIFCLSLMGTNLYDFIKEARRVLRIGGILKIAEVTSRFVSIKQFCEAITKMGFEMANRRQLTDYFMMFEFRKIEKVEQKRPYGLKLKPCLYKKR</sequence>
<dbReference type="Gene3D" id="1.10.10.2150">
    <property type="entry name" value="Ribosomal RNA-processing protein 8, N-terminal domain"/>
    <property type="match status" value="1"/>
</dbReference>
<dbReference type="GO" id="GO:0046015">
    <property type="term" value="P:regulation of transcription by glucose"/>
    <property type="evidence" value="ECO:0007669"/>
    <property type="project" value="TreeGrafter"/>
</dbReference>
<dbReference type="GO" id="GO:0008168">
    <property type="term" value="F:methyltransferase activity"/>
    <property type="evidence" value="ECO:0007669"/>
    <property type="project" value="UniProtKB-KW"/>
</dbReference>
<evidence type="ECO:0000256" key="5">
    <source>
        <dbReference type="ARBA" id="ARBA00022552"/>
    </source>
</evidence>
<dbReference type="GO" id="GO:0042149">
    <property type="term" value="P:cellular response to glucose starvation"/>
    <property type="evidence" value="ECO:0007669"/>
    <property type="project" value="TreeGrafter"/>
</dbReference>
<dbReference type="GO" id="GO:0033553">
    <property type="term" value="C:rDNA heterochromatin"/>
    <property type="evidence" value="ECO:0007669"/>
    <property type="project" value="TreeGrafter"/>
</dbReference>
<comment type="similarity">
    <text evidence="2 13">Belongs to the methyltransferase superfamily. RRP8 family.</text>
</comment>
<evidence type="ECO:0000256" key="12">
    <source>
        <dbReference type="ARBA" id="ARBA00023242"/>
    </source>
</evidence>
<evidence type="ECO:0000313" key="16">
    <source>
        <dbReference type="Proteomes" id="UP000483820"/>
    </source>
</evidence>
<keyword evidence="5 13" id="KW-0698">rRNA processing</keyword>
<evidence type="ECO:0000256" key="7">
    <source>
        <dbReference type="ARBA" id="ARBA00022679"/>
    </source>
</evidence>
<evidence type="ECO:0000256" key="14">
    <source>
        <dbReference type="SAM" id="MobiDB-lite"/>
    </source>
</evidence>
<evidence type="ECO:0000256" key="10">
    <source>
        <dbReference type="ARBA" id="ARBA00023015"/>
    </source>
</evidence>
<dbReference type="PANTHER" id="PTHR12787">
    <property type="entry name" value="RIBOSOMAL RNA-PROCESSING PROTEIN 8"/>
    <property type="match status" value="1"/>
</dbReference>
<comment type="subcellular location">
    <subcellularLocation>
        <location evidence="1 13">Nucleus</location>
        <location evidence="1 13">Nucleolus</location>
    </subcellularLocation>
</comment>
<feature type="compositionally biased region" description="Basic and acidic residues" evidence="14">
    <location>
        <begin position="1"/>
        <end position="28"/>
    </location>
</feature>
<reference evidence="15 16" key="1">
    <citation type="submission" date="2019-12" db="EMBL/GenBank/DDBJ databases">
        <title>Chromosome-level assembly of the Caenorhabditis remanei genome.</title>
        <authorList>
            <person name="Teterina A.A."/>
            <person name="Willis J.H."/>
            <person name="Phillips P.C."/>
        </authorList>
    </citation>
    <scope>NUCLEOTIDE SEQUENCE [LARGE SCALE GENOMIC DNA]</scope>
    <source>
        <strain evidence="15 16">PX506</strain>
        <tissue evidence="15">Whole organism</tissue>
    </source>
</reference>
<dbReference type="SUPFAM" id="SSF53335">
    <property type="entry name" value="S-adenosyl-L-methionine-dependent methyltransferases"/>
    <property type="match status" value="1"/>
</dbReference>
<evidence type="ECO:0000256" key="3">
    <source>
        <dbReference type="ARBA" id="ARBA00020203"/>
    </source>
</evidence>
<keyword evidence="12 13" id="KW-0539">Nucleus</keyword>
<dbReference type="GO" id="GO:0006364">
    <property type="term" value="P:rRNA processing"/>
    <property type="evidence" value="ECO:0007669"/>
    <property type="project" value="UniProtKB-UniRule"/>
</dbReference>
<keyword evidence="8 13" id="KW-0949">S-adenosyl-L-methionine</keyword>
<dbReference type="AlphaFoldDB" id="A0A6A5GWW1"/>
<name>A0A6A5GWW1_CAERE</name>
<dbReference type="Gene3D" id="3.40.50.150">
    <property type="entry name" value="Vaccinia Virus protein VP39"/>
    <property type="match status" value="1"/>
</dbReference>